<dbReference type="AlphaFoldDB" id="A0A4R5VHT9"/>
<dbReference type="InterPro" id="IPR001753">
    <property type="entry name" value="Enoyl-CoA_hydra/iso"/>
</dbReference>
<evidence type="ECO:0000256" key="1">
    <source>
        <dbReference type="ARBA" id="ARBA00005254"/>
    </source>
</evidence>
<dbReference type="PANTHER" id="PTHR43459">
    <property type="entry name" value="ENOYL-COA HYDRATASE"/>
    <property type="match status" value="1"/>
</dbReference>
<dbReference type="Proteomes" id="UP000295301">
    <property type="component" value="Unassembled WGS sequence"/>
</dbReference>
<reference evidence="2 3" key="1">
    <citation type="submission" date="2019-03" db="EMBL/GenBank/DDBJ databases">
        <title>Ruegeria lutea sp. nov., a novel strain, isolated from marine sediment, the Masan Bay, South Korea.</title>
        <authorList>
            <person name="Kim J."/>
            <person name="Kim D.-Y."/>
            <person name="Lee S.-S."/>
        </authorList>
    </citation>
    <scope>NUCLEOTIDE SEQUENCE [LARGE SCALE GENOMIC DNA]</scope>
    <source>
        <strain evidence="2 3">318-1</strain>
    </source>
</reference>
<dbReference type="GO" id="GO:0016853">
    <property type="term" value="F:isomerase activity"/>
    <property type="evidence" value="ECO:0007669"/>
    <property type="project" value="UniProtKB-KW"/>
</dbReference>
<dbReference type="Gene3D" id="1.10.12.10">
    <property type="entry name" value="Lyase 2-enoyl-coa Hydratase, Chain A, domain 2"/>
    <property type="match status" value="1"/>
</dbReference>
<evidence type="ECO:0000313" key="2">
    <source>
        <dbReference type="EMBL" id="TDK53700.1"/>
    </source>
</evidence>
<dbReference type="EMBL" id="SMUV01000021">
    <property type="protein sequence ID" value="TDK53700.1"/>
    <property type="molecule type" value="Genomic_DNA"/>
</dbReference>
<dbReference type="Pfam" id="PF00378">
    <property type="entry name" value="ECH_1"/>
    <property type="match status" value="1"/>
</dbReference>
<dbReference type="SUPFAM" id="SSF52096">
    <property type="entry name" value="ClpP/crotonase"/>
    <property type="match status" value="1"/>
</dbReference>
<gene>
    <name evidence="2" type="ORF">E1832_00360</name>
</gene>
<dbReference type="InterPro" id="IPR029045">
    <property type="entry name" value="ClpP/crotonase-like_dom_sf"/>
</dbReference>
<dbReference type="OrthoDB" id="9781757at2"/>
<protein>
    <submittedName>
        <fullName evidence="2">2-(1,2-epoxy-1,2-dihydrophenyl)acetyl-CoA isomerase</fullName>
    </submittedName>
</protein>
<comment type="similarity">
    <text evidence="1">Belongs to the enoyl-CoA hydratase/isomerase family.</text>
</comment>
<accession>A0A4R5VHT9</accession>
<dbReference type="PANTHER" id="PTHR43459:SF1">
    <property type="entry name" value="EG:BACN32G11.4 PROTEIN"/>
    <property type="match status" value="1"/>
</dbReference>
<dbReference type="InterPro" id="IPR014748">
    <property type="entry name" value="Enoyl-CoA_hydra_C"/>
</dbReference>
<comment type="caution">
    <text evidence="2">The sequence shown here is derived from an EMBL/GenBank/DDBJ whole genome shotgun (WGS) entry which is preliminary data.</text>
</comment>
<evidence type="ECO:0000313" key="3">
    <source>
        <dbReference type="Proteomes" id="UP000295301"/>
    </source>
</evidence>
<dbReference type="CDD" id="cd06558">
    <property type="entry name" value="crotonase-like"/>
    <property type="match status" value="1"/>
</dbReference>
<keyword evidence="2" id="KW-0413">Isomerase</keyword>
<dbReference type="RefSeq" id="WP_133357809.1">
    <property type="nucleotide sequence ID" value="NZ_SMUV01000021.1"/>
</dbReference>
<organism evidence="2 3">
    <name type="scientific">Antarcticimicrobium luteum</name>
    <dbReference type="NCBI Taxonomy" id="2547397"/>
    <lineage>
        <taxon>Bacteria</taxon>
        <taxon>Pseudomonadati</taxon>
        <taxon>Pseudomonadota</taxon>
        <taxon>Alphaproteobacteria</taxon>
        <taxon>Rhodobacterales</taxon>
        <taxon>Paracoccaceae</taxon>
        <taxon>Antarcticimicrobium</taxon>
    </lineage>
</organism>
<sequence length="269" mass="28704">MTAPDILLREEIGAVTRLTLNRPERMNALSGQLARALELALADCLAPGSPTRALLITGAGRGFCAGADLTERLEVPEGGTVLETWYHPMIRRLRTCPLPVVVAVNGIAAGAGMSLALLGDIVTCAESASFLQAFVKAGLVPDCGASWLLPRRIGEARAREMALLAERLPAAQALDWGLVNRVFPDESLQSESLALATRLAEGPVNALSRTRGLFEASPCNDFEAQIAFEAKMQSQCSGAPESREGRAAFAEKRTPDFINIPLASREHTT</sequence>
<name>A0A4R5VHT9_9RHOB</name>
<proteinExistence type="inferred from homology"/>
<dbReference type="Gene3D" id="3.90.226.10">
    <property type="entry name" value="2-enoyl-CoA Hydratase, Chain A, domain 1"/>
    <property type="match status" value="1"/>
</dbReference>
<keyword evidence="3" id="KW-1185">Reference proteome</keyword>